<dbReference type="STRING" id="1184151.AW736_04800"/>
<comment type="caution">
    <text evidence="15">The sequence shown here is derived from an EMBL/GenBank/DDBJ whole genome shotgun (WGS) entry which is preliminary data.</text>
</comment>
<comment type="similarity">
    <text evidence="10 11">Belongs to the TonB-dependent receptor family.</text>
</comment>
<comment type="subcellular location">
    <subcellularLocation>
        <location evidence="1 10">Cell outer membrane</location>
        <topology evidence="1 10">Multi-pass membrane protein</topology>
    </subcellularLocation>
</comment>
<evidence type="ECO:0000256" key="6">
    <source>
        <dbReference type="ARBA" id="ARBA00023065"/>
    </source>
</evidence>
<dbReference type="RefSeq" id="WP_068769090.1">
    <property type="nucleotide sequence ID" value="NZ_CP109796.1"/>
</dbReference>
<reference evidence="15 16" key="1">
    <citation type="submission" date="2016-01" db="EMBL/GenBank/DDBJ databases">
        <title>High potential of lignocellulose degradation of a new Verrucomicrobia species.</title>
        <authorList>
            <person name="Wang Y."/>
            <person name="Shi Y."/>
            <person name="Qiu Z."/>
            <person name="Liu S."/>
            <person name="Yang H."/>
        </authorList>
    </citation>
    <scope>NUCLEOTIDE SEQUENCE [LARGE SCALE GENOMIC DNA]</scope>
    <source>
        <strain evidence="15 16">TSB47</strain>
    </source>
</reference>
<accession>A0A178IMU7</accession>
<keyword evidence="5 12" id="KW-0732">Signal</keyword>
<sequence>MTLSHSLPRHAGRLFAIALAGFAANALTAIVPAQAPSPAGPSSEELVRLDRYVVSAARTQQDVKTTPSSVTVISLREMNRAQITDLRAALQTAPGVNVVETGGALGSQTSVSIRGASAAHTLFLIDGIRINSEDPTNRYANILGAGGLAGLDRVEVLRGAQSILYGSSAIGGVVSLATVRGDGSPVVTLGADGGSFGTIGGAASVSGSADLRSRSGSWGPAPLHYSMSLSALSTQNDRSHNDFKQISFASRLDCDISSKLAAGVTYRAMNNDYDEPGTLHDPSTAGHAVQRFDLITVYADWHPLEAFAFRLTYGFVDSDYDWDETAYPSTMTARRNVIDWQNTWQALEQLQLVAGLNAEWSRYDNASLILDDDVRSAYLNAVATPVKNLALTAGVRVDDYNTFDAHVTWRTGLSYRIEKTATTLRANYGTGYNAPSPNYVLGGGWYEPSPGLEPEQSKGWDFGVEQDLWGNRITLGAAWFRNEFENKFDAAWNVSGYRYRNIPGATAEGVELSLAARPHQKVGVRAAYTYLNTRDDSGARLIRQPRHALVGDVNFQATPAWLIGLGATLVADRPDDTYFDASFTQYRQKMHDYALARLYSAYEVKPGLTLRARVENLFDKEYQTVADYPGLPIGVFAGIEWKF</sequence>
<evidence type="ECO:0000256" key="1">
    <source>
        <dbReference type="ARBA" id="ARBA00004571"/>
    </source>
</evidence>
<evidence type="ECO:0000256" key="2">
    <source>
        <dbReference type="ARBA" id="ARBA00022448"/>
    </source>
</evidence>
<dbReference type="InterPro" id="IPR012910">
    <property type="entry name" value="Plug_dom"/>
</dbReference>
<evidence type="ECO:0008006" key="17">
    <source>
        <dbReference type="Google" id="ProtNLM"/>
    </source>
</evidence>
<dbReference type="GO" id="GO:0015344">
    <property type="term" value="F:siderophore uptake transmembrane transporter activity"/>
    <property type="evidence" value="ECO:0007669"/>
    <property type="project" value="TreeGrafter"/>
</dbReference>
<evidence type="ECO:0000256" key="10">
    <source>
        <dbReference type="PROSITE-ProRule" id="PRU01360"/>
    </source>
</evidence>
<name>A0A178IMU7_9BACT</name>
<dbReference type="PANTHER" id="PTHR30069:SF53">
    <property type="entry name" value="COLICIN I RECEPTOR-RELATED"/>
    <property type="match status" value="1"/>
</dbReference>
<evidence type="ECO:0000256" key="4">
    <source>
        <dbReference type="ARBA" id="ARBA00022692"/>
    </source>
</evidence>
<dbReference type="InterPro" id="IPR036942">
    <property type="entry name" value="Beta-barrel_TonB_sf"/>
</dbReference>
<evidence type="ECO:0000256" key="8">
    <source>
        <dbReference type="ARBA" id="ARBA00023136"/>
    </source>
</evidence>
<evidence type="ECO:0000313" key="16">
    <source>
        <dbReference type="Proteomes" id="UP000078486"/>
    </source>
</evidence>
<dbReference type="Gene3D" id="2.170.130.10">
    <property type="entry name" value="TonB-dependent receptor, plug domain"/>
    <property type="match status" value="1"/>
</dbReference>
<keyword evidence="7 11" id="KW-0798">TonB box</keyword>
<evidence type="ECO:0000259" key="13">
    <source>
        <dbReference type="Pfam" id="PF00593"/>
    </source>
</evidence>
<dbReference type="Proteomes" id="UP000078486">
    <property type="component" value="Unassembled WGS sequence"/>
</dbReference>
<keyword evidence="16" id="KW-1185">Reference proteome</keyword>
<feature type="chain" id="PRO_5008089121" description="TonB-dependent receptor" evidence="12">
    <location>
        <begin position="29"/>
        <end position="643"/>
    </location>
</feature>
<dbReference type="InterPro" id="IPR000531">
    <property type="entry name" value="Beta-barrel_TonB"/>
</dbReference>
<dbReference type="PANTHER" id="PTHR30069">
    <property type="entry name" value="TONB-DEPENDENT OUTER MEMBRANE RECEPTOR"/>
    <property type="match status" value="1"/>
</dbReference>
<keyword evidence="3 10" id="KW-1134">Transmembrane beta strand</keyword>
<dbReference type="Pfam" id="PF00593">
    <property type="entry name" value="TonB_dep_Rec_b-barrel"/>
    <property type="match status" value="1"/>
</dbReference>
<keyword evidence="8 10" id="KW-0472">Membrane</keyword>
<evidence type="ECO:0000256" key="7">
    <source>
        <dbReference type="ARBA" id="ARBA00023077"/>
    </source>
</evidence>
<dbReference type="EMBL" id="LRRQ01000040">
    <property type="protein sequence ID" value="OAM91098.1"/>
    <property type="molecule type" value="Genomic_DNA"/>
</dbReference>
<gene>
    <name evidence="15" type="ORF">AW736_04800</name>
</gene>
<feature type="domain" description="TonB-dependent receptor plug" evidence="14">
    <location>
        <begin position="63"/>
        <end position="173"/>
    </location>
</feature>
<evidence type="ECO:0000256" key="12">
    <source>
        <dbReference type="SAM" id="SignalP"/>
    </source>
</evidence>
<protein>
    <recommendedName>
        <fullName evidence="17">TonB-dependent receptor</fullName>
    </recommendedName>
</protein>
<dbReference type="GO" id="GO:0044718">
    <property type="term" value="P:siderophore transmembrane transport"/>
    <property type="evidence" value="ECO:0007669"/>
    <property type="project" value="TreeGrafter"/>
</dbReference>
<keyword evidence="9 10" id="KW-0998">Cell outer membrane</keyword>
<evidence type="ECO:0000256" key="11">
    <source>
        <dbReference type="RuleBase" id="RU003357"/>
    </source>
</evidence>
<evidence type="ECO:0000256" key="9">
    <source>
        <dbReference type="ARBA" id="ARBA00023237"/>
    </source>
</evidence>
<keyword evidence="2 10" id="KW-0813">Transport</keyword>
<dbReference type="AlphaFoldDB" id="A0A178IMU7"/>
<dbReference type="CDD" id="cd01347">
    <property type="entry name" value="ligand_gated_channel"/>
    <property type="match status" value="1"/>
</dbReference>
<evidence type="ECO:0000256" key="3">
    <source>
        <dbReference type="ARBA" id="ARBA00022452"/>
    </source>
</evidence>
<dbReference type="Gene3D" id="2.40.170.20">
    <property type="entry name" value="TonB-dependent receptor, beta-barrel domain"/>
    <property type="match status" value="1"/>
</dbReference>
<dbReference type="PROSITE" id="PS52016">
    <property type="entry name" value="TONB_DEPENDENT_REC_3"/>
    <property type="match status" value="1"/>
</dbReference>
<dbReference type="OrthoDB" id="101167at2"/>
<keyword evidence="4 10" id="KW-0812">Transmembrane</keyword>
<dbReference type="Pfam" id="PF07715">
    <property type="entry name" value="Plug"/>
    <property type="match status" value="1"/>
</dbReference>
<organism evidence="15 16">
    <name type="scientific">Termitidicoccus mucosus</name>
    <dbReference type="NCBI Taxonomy" id="1184151"/>
    <lineage>
        <taxon>Bacteria</taxon>
        <taxon>Pseudomonadati</taxon>
        <taxon>Verrucomicrobiota</taxon>
        <taxon>Opitutia</taxon>
        <taxon>Opitutales</taxon>
        <taxon>Opitutaceae</taxon>
        <taxon>Termitidicoccus</taxon>
    </lineage>
</organism>
<feature type="signal peptide" evidence="12">
    <location>
        <begin position="1"/>
        <end position="28"/>
    </location>
</feature>
<dbReference type="InterPro" id="IPR039426">
    <property type="entry name" value="TonB-dep_rcpt-like"/>
</dbReference>
<evidence type="ECO:0000259" key="14">
    <source>
        <dbReference type="Pfam" id="PF07715"/>
    </source>
</evidence>
<dbReference type="GO" id="GO:0009279">
    <property type="term" value="C:cell outer membrane"/>
    <property type="evidence" value="ECO:0007669"/>
    <property type="project" value="UniProtKB-SubCell"/>
</dbReference>
<proteinExistence type="inferred from homology"/>
<keyword evidence="6" id="KW-0406">Ion transport</keyword>
<evidence type="ECO:0000313" key="15">
    <source>
        <dbReference type="EMBL" id="OAM91098.1"/>
    </source>
</evidence>
<dbReference type="SUPFAM" id="SSF56935">
    <property type="entry name" value="Porins"/>
    <property type="match status" value="1"/>
</dbReference>
<evidence type="ECO:0000256" key="5">
    <source>
        <dbReference type="ARBA" id="ARBA00022729"/>
    </source>
</evidence>
<feature type="domain" description="TonB-dependent receptor-like beta-barrel" evidence="13">
    <location>
        <begin position="258"/>
        <end position="617"/>
    </location>
</feature>
<dbReference type="InterPro" id="IPR037066">
    <property type="entry name" value="Plug_dom_sf"/>
</dbReference>